<proteinExistence type="predicted"/>
<dbReference type="InterPro" id="IPR000182">
    <property type="entry name" value="GNAT_dom"/>
</dbReference>
<evidence type="ECO:0000313" key="4">
    <source>
        <dbReference type="EMBL" id="VDS03374.1"/>
    </source>
</evidence>
<dbReference type="InterPro" id="IPR016181">
    <property type="entry name" value="Acyl_CoA_acyltransferase"/>
</dbReference>
<accession>A0A3S4EJM3</accession>
<dbReference type="EMBL" id="UZWD01000007">
    <property type="protein sequence ID" value="VDS03374.1"/>
    <property type="molecule type" value="Genomic_DNA"/>
</dbReference>
<gene>
    <name evidence="4" type="ORF">DEVEQU_00496</name>
</gene>
<dbReference type="Gene3D" id="3.40.630.30">
    <property type="match status" value="1"/>
</dbReference>
<feature type="domain" description="N-acetyltransferase" evidence="3">
    <location>
        <begin position="6"/>
        <end position="168"/>
    </location>
</feature>
<dbReference type="PROSITE" id="PS51186">
    <property type="entry name" value="GNAT"/>
    <property type="match status" value="1"/>
</dbReference>
<dbReference type="RefSeq" id="WP_126148988.1">
    <property type="nucleotide sequence ID" value="NZ_JBHTMH010000001.1"/>
</dbReference>
<dbReference type="InterPro" id="IPR050832">
    <property type="entry name" value="Bact_Acetyltransf"/>
</dbReference>
<dbReference type="Pfam" id="PF00583">
    <property type="entry name" value="Acetyltransf_1"/>
    <property type="match status" value="1"/>
</dbReference>
<organism evidence="4 5">
    <name type="scientific">Devosia equisanguinis</name>
    <dbReference type="NCBI Taxonomy" id="2490941"/>
    <lineage>
        <taxon>Bacteria</taxon>
        <taxon>Pseudomonadati</taxon>
        <taxon>Pseudomonadota</taxon>
        <taxon>Alphaproteobacteria</taxon>
        <taxon>Hyphomicrobiales</taxon>
        <taxon>Devosiaceae</taxon>
        <taxon>Devosia</taxon>
    </lineage>
</organism>
<evidence type="ECO:0000313" key="5">
    <source>
        <dbReference type="Proteomes" id="UP000268844"/>
    </source>
</evidence>
<dbReference type="AlphaFoldDB" id="A0A3S4EJM3"/>
<dbReference type="PANTHER" id="PTHR43877">
    <property type="entry name" value="AMINOALKYLPHOSPHONATE N-ACETYLTRANSFERASE-RELATED-RELATED"/>
    <property type="match status" value="1"/>
</dbReference>
<dbReference type="GO" id="GO:0016747">
    <property type="term" value="F:acyltransferase activity, transferring groups other than amino-acyl groups"/>
    <property type="evidence" value="ECO:0007669"/>
    <property type="project" value="InterPro"/>
</dbReference>
<dbReference type="SUPFAM" id="SSF55729">
    <property type="entry name" value="Acyl-CoA N-acyltransferases (Nat)"/>
    <property type="match status" value="1"/>
</dbReference>
<keyword evidence="2" id="KW-0012">Acyltransferase</keyword>
<dbReference type="OrthoDB" id="359414at2"/>
<dbReference type="CDD" id="cd04301">
    <property type="entry name" value="NAT_SF"/>
    <property type="match status" value="1"/>
</dbReference>
<sequence>MQHRDVAWRSMTGYDLASVSEIAGKVHPGFFEADAVLAEKFALYRNGCYLFEISERPAGYVLSHPWRRGSLPALNTLIGQLPEHADSFYIHDLALLPMARGVGAAGQIVAALAKHAQAQGFATMSLVAVNNSIPFWQRQGFEVEDRPELADKLAGYEDTARYMIRPLD</sequence>
<keyword evidence="1 4" id="KW-0808">Transferase</keyword>
<reference evidence="4 5" key="1">
    <citation type="submission" date="2018-12" db="EMBL/GenBank/DDBJ databases">
        <authorList>
            <person name="Criscuolo A."/>
        </authorList>
    </citation>
    <scope>NUCLEOTIDE SEQUENCE [LARGE SCALE GENOMIC DNA]</scope>
    <source>
        <strain evidence="4">ACIP1116281</strain>
    </source>
</reference>
<dbReference type="Proteomes" id="UP000268844">
    <property type="component" value="Unassembled WGS sequence"/>
</dbReference>
<keyword evidence="5" id="KW-1185">Reference proteome</keyword>
<evidence type="ECO:0000256" key="1">
    <source>
        <dbReference type="ARBA" id="ARBA00022679"/>
    </source>
</evidence>
<name>A0A3S4EJM3_9HYPH</name>
<protein>
    <submittedName>
        <fullName evidence="4">Acetyltransferase (GNAT) family protein</fullName>
    </submittedName>
</protein>
<evidence type="ECO:0000256" key="2">
    <source>
        <dbReference type="ARBA" id="ARBA00023315"/>
    </source>
</evidence>
<evidence type="ECO:0000259" key="3">
    <source>
        <dbReference type="PROSITE" id="PS51186"/>
    </source>
</evidence>